<dbReference type="EMBL" id="JARJCW010000078">
    <property type="protein sequence ID" value="KAJ7197419.1"/>
    <property type="molecule type" value="Genomic_DNA"/>
</dbReference>
<comment type="caution">
    <text evidence="1">The sequence shown here is derived from an EMBL/GenBank/DDBJ whole genome shotgun (WGS) entry which is preliminary data.</text>
</comment>
<organism evidence="1 2">
    <name type="scientific">Mycena pura</name>
    <dbReference type="NCBI Taxonomy" id="153505"/>
    <lineage>
        <taxon>Eukaryota</taxon>
        <taxon>Fungi</taxon>
        <taxon>Dikarya</taxon>
        <taxon>Basidiomycota</taxon>
        <taxon>Agaricomycotina</taxon>
        <taxon>Agaricomycetes</taxon>
        <taxon>Agaricomycetidae</taxon>
        <taxon>Agaricales</taxon>
        <taxon>Marasmiineae</taxon>
        <taxon>Mycenaceae</taxon>
        <taxon>Mycena</taxon>
    </lineage>
</organism>
<sequence>MDRRRKRQRTTMNLPPEICAKICEELGQNDRVTLCRTSRLLGDQAQRLIYRTVDLRRCTARALRSWCLAVTRHSELAERVYALSLGLPHDLASSSDLGKIARALNRCLNIKELSIHPENSGPFGSQWEGSSIQGWLITKCPFRLTKFSHSYFKNAFLSEFWTPQSDIRVLAITCCIKFPCYDDQLPNLIALEVGDVRSLPSGRALQRIQLRWSRYSAQRLPELSALGRYSATLVTLNLVQTKMTQQMSTFEILDMVVHGLPGLLHFGITEFTEPMENMKIVDRFSEPSPLTALAKFTRLESFVIYTQTITGFEDYTLDHVYELDDHLSIHIFGLAIMEACRTLRRADVGARIFPASPSGASYDYHPRKELTCTVTRASISGAVAFNYGTGFDFNAVAKFWDA</sequence>
<evidence type="ECO:0000313" key="1">
    <source>
        <dbReference type="EMBL" id="KAJ7197419.1"/>
    </source>
</evidence>
<dbReference type="AlphaFoldDB" id="A0AAD6V1L7"/>
<evidence type="ECO:0000313" key="2">
    <source>
        <dbReference type="Proteomes" id="UP001219525"/>
    </source>
</evidence>
<proteinExistence type="predicted"/>
<accession>A0AAD6V1L7</accession>
<dbReference type="Proteomes" id="UP001219525">
    <property type="component" value="Unassembled WGS sequence"/>
</dbReference>
<reference evidence="1" key="1">
    <citation type="submission" date="2023-03" db="EMBL/GenBank/DDBJ databases">
        <title>Massive genome expansion in bonnet fungi (Mycena s.s.) driven by repeated elements and novel gene families across ecological guilds.</title>
        <authorList>
            <consortium name="Lawrence Berkeley National Laboratory"/>
            <person name="Harder C.B."/>
            <person name="Miyauchi S."/>
            <person name="Viragh M."/>
            <person name="Kuo A."/>
            <person name="Thoen E."/>
            <person name="Andreopoulos B."/>
            <person name="Lu D."/>
            <person name="Skrede I."/>
            <person name="Drula E."/>
            <person name="Henrissat B."/>
            <person name="Morin E."/>
            <person name="Kohler A."/>
            <person name="Barry K."/>
            <person name="LaButti K."/>
            <person name="Morin E."/>
            <person name="Salamov A."/>
            <person name="Lipzen A."/>
            <person name="Mereny Z."/>
            <person name="Hegedus B."/>
            <person name="Baldrian P."/>
            <person name="Stursova M."/>
            <person name="Weitz H."/>
            <person name="Taylor A."/>
            <person name="Grigoriev I.V."/>
            <person name="Nagy L.G."/>
            <person name="Martin F."/>
            <person name="Kauserud H."/>
        </authorList>
    </citation>
    <scope>NUCLEOTIDE SEQUENCE</scope>
    <source>
        <strain evidence="1">9144</strain>
    </source>
</reference>
<evidence type="ECO:0008006" key="3">
    <source>
        <dbReference type="Google" id="ProtNLM"/>
    </source>
</evidence>
<keyword evidence="2" id="KW-1185">Reference proteome</keyword>
<protein>
    <recommendedName>
        <fullName evidence="3">F-box domain-containing protein</fullName>
    </recommendedName>
</protein>
<name>A0AAD6V1L7_9AGAR</name>
<gene>
    <name evidence="1" type="ORF">GGX14DRAFT_471311</name>
</gene>